<gene>
    <name evidence="1" type="ORF">LCGC14_2413070</name>
</gene>
<evidence type="ECO:0000313" key="1">
    <source>
        <dbReference type="EMBL" id="KKL24664.1"/>
    </source>
</evidence>
<name>A0A0F9BRY9_9ZZZZ</name>
<feature type="non-terminal residue" evidence="1">
    <location>
        <position position="429"/>
    </location>
</feature>
<proteinExistence type="predicted"/>
<comment type="caution">
    <text evidence="1">The sequence shown here is derived from an EMBL/GenBank/DDBJ whole genome shotgun (WGS) entry which is preliminary data.</text>
</comment>
<dbReference type="AlphaFoldDB" id="A0A0F9BRY9"/>
<accession>A0A0F9BRY9</accession>
<protein>
    <submittedName>
        <fullName evidence="1">Uncharacterized protein</fullName>
    </submittedName>
</protein>
<reference evidence="1" key="1">
    <citation type="journal article" date="2015" name="Nature">
        <title>Complex archaea that bridge the gap between prokaryotes and eukaryotes.</title>
        <authorList>
            <person name="Spang A."/>
            <person name="Saw J.H."/>
            <person name="Jorgensen S.L."/>
            <person name="Zaremba-Niedzwiedzka K."/>
            <person name="Martijn J."/>
            <person name="Lind A.E."/>
            <person name="van Eijk R."/>
            <person name="Schleper C."/>
            <person name="Guy L."/>
            <person name="Ettema T.J."/>
        </authorList>
    </citation>
    <scope>NUCLEOTIDE SEQUENCE</scope>
</reference>
<sequence length="429" mass="46340">MSDIRVPRYEANEIAKQEDFDFGNDIEYVNLSIIFNELFGKSTNDIIIDGLSCQQRGTPSMNVDLIKGLSFCISTVKLAHSGSLFGPISITNGGAQNRIDTLEIRLLETDYDQQQRAFKDPVTGDITYQDVYTKTRFEIEAQIINGTEGAGVAPNHTAGWIKIAEITVGAGETTSILNADIENCTGGYDTEVTANWTAETAITFRTGSISEFKTLFRTSHDEDGDHTDNIIKTEHIDWGLGGSQVKAVNLPIADAGGRITATEVETALQELPGSGRTTETIKGNADDLDTHEANIGNPHTVTRAQLDAMQNVFTTQGDLLIQGASIEERLAGGLLDTVLKGQGTGVKPIFEKLVFKIGNDIRSTSGDQVITGVGFQPSVVIFIGSSASTGLVNWSIGFDDGTVHMCMYVDTDNANQNLDLTKSIRMDKG</sequence>
<organism evidence="1">
    <name type="scientific">marine sediment metagenome</name>
    <dbReference type="NCBI Taxonomy" id="412755"/>
    <lineage>
        <taxon>unclassified sequences</taxon>
        <taxon>metagenomes</taxon>
        <taxon>ecological metagenomes</taxon>
    </lineage>
</organism>
<dbReference type="EMBL" id="LAZR01036505">
    <property type="protein sequence ID" value="KKL24664.1"/>
    <property type="molecule type" value="Genomic_DNA"/>
</dbReference>